<accession>A0AAN7NI10</accession>
<dbReference type="GO" id="GO:0007508">
    <property type="term" value="P:larval heart development"/>
    <property type="evidence" value="ECO:0007669"/>
    <property type="project" value="TreeGrafter"/>
</dbReference>
<dbReference type="AlphaFoldDB" id="A0AAN7NI10"/>
<gene>
    <name evidence="1" type="ORF">QYF61_019824</name>
</gene>
<reference evidence="1 2" key="1">
    <citation type="journal article" date="2023" name="J. Hered.">
        <title>Chromosome-level genome of the wood stork (Mycteria americana) provides insight into avian chromosome evolution.</title>
        <authorList>
            <person name="Flamio R. Jr."/>
            <person name="Ramstad K.M."/>
        </authorList>
    </citation>
    <scope>NUCLEOTIDE SEQUENCE [LARGE SCALE GENOMIC DNA]</scope>
    <source>
        <strain evidence="1">JAX WOST 10</strain>
    </source>
</reference>
<name>A0AAN7NI10_MYCAM</name>
<proteinExistence type="predicted"/>
<dbReference type="Proteomes" id="UP001333110">
    <property type="component" value="Unassembled WGS sequence"/>
</dbReference>
<evidence type="ECO:0000313" key="1">
    <source>
        <dbReference type="EMBL" id="KAK4811193.1"/>
    </source>
</evidence>
<dbReference type="EMBL" id="JAUNZN010000018">
    <property type="protein sequence ID" value="KAK4811193.1"/>
    <property type="molecule type" value="Genomic_DNA"/>
</dbReference>
<organism evidence="1 2">
    <name type="scientific">Mycteria americana</name>
    <name type="common">Wood stork</name>
    <dbReference type="NCBI Taxonomy" id="33587"/>
    <lineage>
        <taxon>Eukaryota</taxon>
        <taxon>Metazoa</taxon>
        <taxon>Chordata</taxon>
        <taxon>Craniata</taxon>
        <taxon>Vertebrata</taxon>
        <taxon>Euteleostomi</taxon>
        <taxon>Archelosauria</taxon>
        <taxon>Archosauria</taxon>
        <taxon>Dinosauria</taxon>
        <taxon>Saurischia</taxon>
        <taxon>Theropoda</taxon>
        <taxon>Coelurosauria</taxon>
        <taxon>Aves</taxon>
        <taxon>Neognathae</taxon>
        <taxon>Neoaves</taxon>
        <taxon>Aequornithes</taxon>
        <taxon>Ciconiiformes</taxon>
        <taxon>Ciconiidae</taxon>
        <taxon>Mycteria</taxon>
    </lineage>
</organism>
<dbReference type="GO" id="GO:0031012">
    <property type="term" value="C:extracellular matrix"/>
    <property type="evidence" value="ECO:0007669"/>
    <property type="project" value="TreeGrafter"/>
</dbReference>
<evidence type="ECO:0000313" key="2">
    <source>
        <dbReference type="Proteomes" id="UP001333110"/>
    </source>
</evidence>
<comment type="caution">
    <text evidence="1">The sequence shown here is derived from an EMBL/GenBank/DDBJ whole genome shotgun (WGS) entry which is preliminary data.</text>
</comment>
<protein>
    <submittedName>
        <fullName evidence="1">Uncharacterized protein</fullName>
    </submittedName>
</protein>
<sequence length="196" mass="22104">MLLHTSPNRGRAAGLAHIINMDGVMQTMVQVTLEKRNCMISGSKVRLHRKITEPWFAYAGEKTCKAKAKLELKLASVVLGNKKGFLKYVNSKTRSKENIGPILVEDGTKKKQRHSMLFFASFFNNTDRPWTARSSELEDHDCGNSDFPLVDAEIVRDQLYQLNIHKPMGPDGIHPRVLKELVDVTAAPLSIIYQRS</sequence>
<dbReference type="PANTHER" id="PTHR33395:SF22">
    <property type="entry name" value="REVERSE TRANSCRIPTASE DOMAIN-CONTAINING PROTEIN"/>
    <property type="match status" value="1"/>
</dbReference>
<dbReference type="PANTHER" id="PTHR33395">
    <property type="entry name" value="TRANSCRIPTASE, PUTATIVE-RELATED-RELATED"/>
    <property type="match status" value="1"/>
</dbReference>
<keyword evidence="2" id="KW-1185">Reference proteome</keyword>
<dbReference type="GO" id="GO:0061343">
    <property type="term" value="P:cell adhesion involved in heart morphogenesis"/>
    <property type="evidence" value="ECO:0007669"/>
    <property type="project" value="TreeGrafter"/>
</dbReference>